<sequence>MPYGDPASHSPKQSLHAPTRQSEATRGSHDWSLSLGSLPRAAADLILLGDLTGRYASGSYARLATGGRTVVPRPDRQGASEHGHRVTAAIACYVARAHGTVDQLLRLLLQPDHEGGRHAQTVLVRSGHARARAYVQRVWETACALVGSTTSVESRNHVHEALAALRARIEATPWPGERGRTALRVLLAHLSFAEVAGGRRHAASERQTAEAAGLSRQTVRSAYDNVLKPGGWLQRLKVGRGAEGSVWYLGDGLNAQPVLVASRDQTTQRPPDRALEEWSSPETATTADIDSTVLARLMPLDAFAQQGLGSSALLILSALHANPQQDASDLIATTAISRATAYRTLRRLKSLGLVNAAGSLWALVPRALEGVGNSLAEAVTQPATPTLGWERVAALCGTAGVGVRRKAAHAAERAAYRAALEHLAARPSKAAVVVQDGRLVVVPPVRGDEIPPSWHAPGGAVIDPSTGLPVPGWRVATDGRLIHISPDDDRSYDELTTAHQQAVLAWESIA</sequence>
<dbReference type="EMBL" id="FONG01000040">
    <property type="protein sequence ID" value="SFF93265.1"/>
    <property type="molecule type" value="Genomic_DNA"/>
</dbReference>
<proteinExistence type="predicted"/>
<gene>
    <name evidence="2" type="ORF">SAMN05216251_14015</name>
</gene>
<evidence type="ECO:0000313" key="3">
    <source>
        <dbReference type="Proteomes" id="UP000199323"/>
    </source>
</evidence>
<evidence type="ECO:0000313" key="2">
    <source>
        <dbReference type="EMBL" id="SFF93265.1"/>
    </source>
</evidence>
<dbReference type="Gene3D" id="1.10.10.10">
    <property type="entry name" value="Winged helix-like DNA-binding domain superfamily/Winged helix DNA-binding domain"/>
    <property type="match status" value="1"/>
</dbReference>
<dbReference type="Proteomes" id="UP000199323">
    <property type="component" value="Unassembled WGS sequence"/>
</dbReference>
<dbReference type="InterPro" id="IPR036388">
    <property type="entry name" value="WH-like_DNA-bd_sf"/>
</dbReference>
<protein>
    <submittedName>
        <fullName evidence="2">Uncharacterized protein</fullName>
    </submittedName>
</protein>
<organism evidence="2 3">
    <name type="scientific">Actinacidiphila alni</name>
    <dbReference type="NCBI Taxonomy" id="380248"/>
    <lineage>
        <taxon>Bacteria</taxon>
        <taxon>Bacillati</taxon>
        <taxon>Actinomycetota</taxon>
        <taxon>Actinomycetes</taxon>
        <taxon>Kitasatosporales</taxon>
        <taxon>Streptomycetaceae</taxon>
        <taxon>Actinacidiphila</taxon>
    </lineage>
</organism>
<dbReference type="AlphaFoldDB" id="A0A1I2MNY2"/>
<dbReference type="SUPFAM" id="SSF46785">
    <property type="entry name" value="Winged helix' DNA-binding domain"/>
    <property type="match status" value="1"/>
</dbReference>
<name>A0A1I2MNY2_9ACTN</name>
<evidence type="ECO:0000256" key="1">
    <source>
        <dbReference type="SAM" id="MobiDB-lite"/>
    </source>
</evidence>
<keyword evidence="3" id="KW-1185">Reference proteome</keyword>
<dbReference type="InterPro" id="IPR036390">
    <property type="entry name" value="WH_DNA-bd_sf"/>
</dbReference>
<reference evidence="2 3" key="1">
    <citation type="submission" date="2016-10" db="EMBL/GenBank/DDBJ databases">
        <authorList>
            <person name="de Groot N.N."/>
        </authorList>
    </citation>
    <scope>NUCLEOTIDE SEQUENCE [LARGE SCALE GENOMIC DNA]</scope>
    <source>
        <strain evidence="2 3">CGMCC 4.3510</strain>
    </source>
</reference>
<feature type="region of interest" description="Disordered" evidence="1">
    <location>
        <begin position="263"/>
        <end position="282"/>
    </location>
</feature>
<feature type="region of interest" description="Disordered" evidence="1">
    <location>
        <begin position="1"/>
        <end position="29"/>
    </location>
</feature>
<accession>A0A1I2MNY2</accession>
<dbReference type="STRING" id="380248.SAMN05216251_14015"/>